<reference evidence="1 2" key="1">
    <citation type="submission" date="2017-05" db="EMBL/GenBank/DDBJ databases">
        <title>Complete and WGS of Bordetella genogroups.</title>
        <authorList>
            <person name="Spilker T."/>
            <person name="LiPuma J."/>
        </authorList>
    </citation>
    <scope>NUCLEOTIDE SEQUENCE [LARGE SCALE GENOMIC DNA]</scope>
    <source>
        <strain evidence="1 2">AU9919</strain>
    </source>
</reference>
<dbReference type="InterPro" id="IPR038765">
    <property type="entry name" value="Papain-like_cys_pep_sf"/>
</dbReference>
<dbReference type="EMBL" id="NEVQ01000012">
    <property type="protein sequence ID" value="OZI57676.1"/>
    <property type="molecule type" value="Genomic_DNA"/>
</dbReference>
<dbReference type="Proteomes" id="UP000216885">
    <property type="component" value="Unassembled WGS sequence"/>
</dbReference>
<comment type="caution">
    <text evidence="1">The sequence shown here is derived from an EMBL/GenBank/DDBJ whole genome shotgun (WGS) entry which is preliminary data.</text>
</comment>
<dbReference type="RefSeq" id="WP_094837743.1">
    <property type="nucleotide sequence ID" value="NZ_NEVQ01000012.1"/>
</dbReference>
<protein>
    <recommendedName>
        <fullName evidence="3">NlpC/P60 domain-containing protein</fullName>
    </recommendedName>
</protein>
<dbReference type="AlphaFoldDB" id="A0A261U6X4"/>
<sequence>MIARYLKTRYVAGARGPDEYDCWGMTRDARFELFGGPLLPSCPTAKPGALKEITSACGDVSESYGLNPSPRAPGAIATAWRGKLCVHVGLVVEADGRQWILETDVGTGPCLTRPSKFEERYTRVIYYAD</sequence>
<organism evidence="1 2">
    <name type="scientific">Bordetella genomosp. 4</name>
    <dbReference type="NCBI Taxonomy" id="463044"/>
    <lineage>
        <taxon>Bacteria</taxon>
        <taxon>Pseudomonadati</taxon>
        <taxon>Pseudomonadota</taxon>
        <taxon>Betaproteobacteria</taxon>
        <taxon>Burkholderiales</taxon>
        <taxon>Alcaligenaceae</taxon>
        <taxon>Bordetella</taxon>
    </lineage>
</organism>
<dbReference type="Gene3D" id="3.90.1720.10">
    <property type="entry name" value="endopeptidase domain like (from Nostoc punctiforme)"/>
    <property type="match status" value="1"/>
</dbReference>
<proteinExistence type="predicted"/>
<dbReference type="SUPFAM" id="SSF54001">
    <property type="entry name" value="Cysteine proteinases"/>
    <property type="match status" value="1"/>
</dbReference>
<evidence type="ECO:0000313" key="2">
    <source>
        <dbReference type="Proteomes" id="UP000216885"/>
    </source>
</evidence>
<keyword evidence="2" id="KW-1185">Reference proteome</keyword>
<gene>
    <name evidence="1" type="ORF">CAL20_09890</name>
</gene>
<evidence type="ECO:0000313" key="1">
    <source>
        <dbReference type="EMBL" id="OZI57676.1"/>
    </source>
</evidence>
<name>A0A261U6X4_9BORD</name>
<evidence type="ECO:0008006" key="3">
    <source>
        <dbReference type="Google" id="ProtNLM"/>
    </source>
</evidence>
<accession>A0A261U6X4</accession>